<keyword evidence="1" id="KW-0614">Plasmid</keyword>
<dbReference type="EMBL" id="AP025736">
    <property type="protein sequence ID" value="BDI21035.1"/>
    <property type="molecule type" value="Genomic_DNA"/>
</dbReference>
<name>A0ABM7ZCK8_NOSCO</name>
<reference evidence="1" key="1">
    <citation type="submission" date="2022-04" db="EMBL/GenBank/DDBJ databases">
        <title>Complete genome sequence of a cyanobacterium, Nostoc sp. SO-36, isolated in Antarctica.</title>
        <authorList>
            <person name="Kanesaki Y."/>
            <person name="Effendi D."/>
            <person name="Sakamoto T."/>
            <person name="Ohtani S."/>
            <person name="Awai K."/>
        </authorList>
    </citation>
    <scope>NUCLEOTIDE SEQUENCE</scope>
    <source>
        <strain evidence="1">SO-36</strain>
        <plasmid evidence="1">pANSO36D</plasmid>
    </source>
</reference>
<evidence type="ECO:0000313" key="2">
    <source>
        <dbReference type="Proteomes" id="UP001055453"/>
    </source>
</evidence>
<evidence type="ECO:0008006" key="3">
    <source>
        <dbReference type="Google" id="ProtNLM"/>
    </source>
</evidence>
<geneLocation type="plasmid" evidence="1 2">
    <name>pANSO36D</name>
</geneLocation>
<proteinExistence type="predicted"/>
<keyword evidence="2" id="KW-1185">Reference proteome</keyword>
<dbReference type="Proteomes" id="UP001055453">
    <property type="component" value="Plasmid pANSO36D"/>
</dbReference>
<organism evidence="1 2">
    <name type="scientific">Nostoc cf. commune SO-36</name>
    <dbReference type="NCBI Taxonomy" id="449208"/>
    <lineage>
        <taxon>Bacteria</taxon>
        <taxon>Bacillati</taxon>
        <taxon>Cyanobacteriota</taxon>
        <taxon>Cyanophyceae</taxon>
        <taxon>Nostocales</taxon>
        <taxon>Nostocaceae</taxon>
        <taxon>Nostoc</taxon>
    </lineage>
</organism>
<evidence type="ECO:0000313" key="1">
    <source>
        <dbReference type="EMBL" id="BDI21035.1"/>
    </source>
</evidence>
<accession>A0ABM7ZCK8</accession>
<sequence length="85" mass="9741">MTERKKPKPATPYARSENKVKKNLMLTPTAIANMESWAFALNLSLSEYLERFGRQELPNVIRVSNEEESKLLGESLAMRSLQDRS</sequence>
<gene>
    <name evidence="1" type="ORF">ANSO36C_68370</name>
</gene>
<protein>
    <recommendedName>
        <fullName evidence="3">CopG-like ribbon-helix-helix domain-containing protein</fullName>
    </recommendedName>
</protein>